<gene>
    <name evidence="2" type="ORF">I3V53_09455</name>
</gene>
<proteinExistence type="predicted"/>
<reference evidence="2" key="1">
    <citation type="submission" date="2020-11" db="EMBL/GenBank/DDBJ databases">
        <title>Molecular epidemiology and genomic profiles of multidrug-resistant bacteria collected from clinical sources in South Africa.</title>
        <authorList>
            <person name="Asante J."/>
            <person name="Amoako D.G."/>
        </authorList>
    </citation>
    <scope>NUCLEOTIDE SEQUENCE</scope>
    <source>
        <strain evidence="2">C68</strain>
    </source>
</reference>
<comment type="caution">
    <text evidence="2">The sequence shown here is derived from an EMBL/GenBank/DDBJ whole genome shotgun (WGS) entry which is preliminary data.</text>
</comment>
<feature type="compositionally biased region" description="Polar residues" evidence="1">
    <location>
        <begin position="128"/>
        <end position="137"/>
    </location>
</feature>
<protein>
    <submittedName>
        <fullName evidence="2">Uncharacterized protein</fullName>
    </submittedName>
</protein>
<dbReference type="AlphaFoldDB" id="A0A8I1BDQ4"/>
<feature type="region of interest" description="Disordered" evidence="1">
    <location>
        <begin position="96"/>
        <end position="186"/>
    </location>
</feature>
<sequence>MLLNLIHLNIKDATQSMYLKDRGTLYFTDEQQATYLVNQHIDIIKSILQKIQTNPYVEVFIEQNVAKEINNNLFLIDNIETLRVYEPFKVDEKSQSYDDHVLEEHMIPKDSDVKEESTDKHERDNTETQESNSIENTNELEEALDEKSEDESEIKDTEKSKENSDDNNFKQLQQESKSVDEDDEIEETAQQNLSISQIYEMISSLDSYENKNNIEQVGEVLSEQFMIRNANNNEYLTKDKRESILKGLLLHLFNERHLKGVETDMTHAFNEFNINDILKEKFKDTLKEQLHQMDSQDIEYFIFNNFYRSIKDLSIKENDLKIEKRN</sequence>
<feature type="compositionally biased region" description="Acidic residues" evidence="1">
    <location>
        <begin position="138"/>
        <end position="153"/>
    </location>
</feature>
<evidence type="ECO:0000256" key="1">
    <source>
        <dbReference type="SAM" id="MobiDB-lite"/>
    </source>
</evidence>
<evidence type="ECO:0000313" key="2">
    <source>
        <dbReference type="EMBL" id="MBF9304298.1"/>
    </source>
</evidence>
<organism evidence="2 3">
    <name type="scientific">Staphylococcus epidermidis</name>
    <dbReference type="NCBI Taxonomy" id="1282"/>
    <lineage>
        <taxon>Bacteria</taxon>
        <taxon>Bacillati</taxon>
        <taxon>Bacillota</taxon>
        <taxon>Bacilli</taxon>
        <taxon>Bacillales</taxon>
        <taxon>Staphylococcaceae</taxon>
        <taxon>Staphylococcus</taxon>
    </lineage>
</organism>
<accession>A0A8I1BDQ4</accession>
<dbReference type="EMBL" id="JADPYN010000020">
    <property type="protein sequence ID" value="MBF9304298.1"/>
    <property type="molecule type" value="Genomic_DNA"/>
</dbReference>
<name>A0A8I1BDQ4_STAEP</name>
<evidence type="ECO:0000313" key="3">
    <source>
        <dbReference type="Proteomes" id="UP000622362"/>
    </source>
</evidence>
<dbReference type="Proteomes" id="UP000622362">
    <property type="component" value="Unassembled WGS sequence"/>
</dbReference>
<dbReference type="RefSeq" id="WP_002502775.1">
    <property type="nucleotide sequence ID" value="NZ_CAXOHX010000020.1"/>
</dbReference>
<feature type="compositionally biased region" description="Basic and acidic residues" evidence="1">
    <location>
        <begin position="154"/>
        <end position="168"/>
    </location>
</feature>
<feature type="compositionally biased region" description="Basic and acidic residues" evidence="1">
    <location>
        <begin position="96"/>
        <end position="126"/>
    </location>
</feature>